<sequence>MRPRPPNPACGERGSATVLAAVMIATVVLFAAAGAYLGAAVIARHRAQAAADLAALAAAGDVVAGLDAACERATQIATRMRAGVAGCRIDGLDVVLEVAVPVSLGRWGIGPARAIARAGPVQSVG</sequence>
<organism evidence="3 4">
    <name type="scientific">Mycolicibacterium frederiksbergense</name>
    <dbReference type="NCBI Taxonomy" id="117567"/>
    <lineage>
        <taxon>Bacteria</taxon>
        <taxon>Bacillati</taxon>
        <taxon>Actinomycetota</taxon>
        <taxon>Actinomycetes</taxon>
        <taxon>Mycobacteriales</taxon>
        <taxon>Mycobacteriaceae</taxon>
        <taxon>Mycolicibacterium</taxon>
    </lineage>
</organism>
<dbReference type="InterPro" id="IPR021202">
    <property type="entry name" value="Rv3654c-like"/>
</dbReference>
<gene>
    <name evidence="3" type="ORF">M2272_003067</name>
</gene>
<evidence type="ECO:0000256" key="1">
    <source>
        <dbReference type="SAM" id="Phobius"/>
    </source>
</evidence>
<keyword evidence="1" id="KW-0472">Membrane</keyword>
<reference evidence="3 4" key="1">
    <citation type="submission" date="2023-04" db="EMBL/GenBank/DDBJ databases">
        <title>Forest soil microbial communities from Buena Vista Peninsula, Colon Province, Panama.</title>
        <authorList>
            <person name="Bouskill N."/>
        </authorList>
    </citation>
    <scope>NUCLEOTIDE SEQUENCE [LARGE SCALE GENOMIC DNA]</scope>
    <source>
        <strain evidence="3 4">AC80</strain>
    </source>
</reference>
<evidence type="ECO:0000313" key="4">
    <source>
        <dbReference type="Proteomes" id="UP001160130"/>
    </source>
</evidence>
<comment type="caution">
    <text evidence="3">The sequence shown here is derived from an EMBL/GenBank/DDBJ whole genome shotgun (WGS) entry which is preliminary data.</text>
</comment>
<proteinExistence type="predicted"/>
<keyword evidence="4" id="KW-1185">Reference proteome</keyword>
<feature type="domain" description="Putative Flp pilus-assembly TadG-like N-terminal" evidence="2">
    <location>
        <begin position="14"/>
        <end position="60"/>
    </location>
</feature>
<dbReference type="RefSeq" id="WP_280833037.1">
    <property type="nucleotide sequence ID" value="NZ_JARXVE010000004.1"/>
</dbReference>
<keyword evidence="1" id="KW-0812">Transmembrane</keyword>
<feature type="transmembrane region" description="Helical" evidence="1">
    <location>
        <begin position="20"/>
        <end position="43"/>
    </location>
</feature>
<dbReference type="Pfam" id="PF13400">
    <property type="entry name" value="Tad"/>
    <property type="match status" value="1"/>
</dbReference>
<dbReference type="InterPro" id="IPR028087">
    <property type="entry name" value="Tad_N"/>
</dbReference>
<accession>A0ABT6L0G7</accession>
<name>A0ABT6L0G7_9MYCO</name>
<protein>
    <submittedName>
        <fullName evidence="3">Secretion/DNA translocation related TadE-like protein</fullName>
    </submittedName>
</protein>
<dbReference type="Proteomes" id="UP001160130">
    <property type="component" value="Unassembled WGS sequence"/>
</dbReference>
<keyword evidence="1" id="KW-1133">Transmembrane helix</keyword>
<dbReference type="EMBL" id="JARXVE010000004">
    <property type="protein sequence ID" value="MDH6196424.1"/>
    <property type="molecule type" value="Genomic_DNA"/>
</dbReference>
<evidence type="ECO:0000259" key="2">
    <source>
        <dbReference type="Pfam" id="PF13400"/>
    </source>
</evidence>
<dbReference type="NCBIfam" id="TIGR03816">
    <property type="entry name" value="tadE_like_DECH"/>
    <property type="match status" value="1"/>
</dbReference>
<evidence type="ECO:0000313" key="3">
    <source>
        <dbReference type="EMBL" id="MDH6196424.1"/>
    </source>
</evidence>